<evidence type="ECO:0000256" key="2">
    <source>
        <dbReference type="ARBA" id="ARBA00022737"/>
    </source>
</evidence>
<keyword evidence="9" id="KW-1185">Reference proteome</keyword>
<keyword evidence="4" id="KW-0862">Zinc</keyword>
<feature type="domain" description="C2H2-type" evidence="7">
    <location>
        <begin position="339"/>
        <end position="366"/>
    </location>
</feature>
<evidence type="ECO:0000256" key="6">
    <source>
        <dbReference type="SAM" id="MobiDB-lite"/>
    </source>
</evidence>
<dbReference type="SUPFAM" id="SSF57667">
    <property type="entry name" value="beta-beta-alpha zinc fingers"/>
    <property type="match status" value="3"/>
</dbReference>
<feature type="domain" description="C2H2-type" evidence="7">
    <location>
        <begin position="453"/>
        <end position="480"/>
    </location>
</feature>
<keyword evidence="1" id="KW-0479">Metal-binding</keyword>
<protein>
    <recommendedName>
        <fullName evidence="7">C2H2-type domain-containing protein</fullName>
    </recommendedName>
</protein>
<evidence type="ECO:0000259" key="7">
    <source>
        <dbReference type="PROSITE" id="PS50157"/>
    </source>
</evidence>
<name>A0AAN5BZB4_9BILA</name>
<accession>A0AAN5BZB4</accession>
<evidence type="ECO:0000256" key="5">
    <source>
        <dbReference type="PROSITE-ProRule" id="PRU00042"/>
    </source>
</evidence>
<evidence type="ECO:0000256" key="3">
    <source>
        <dbReference type="ARBA" id="ARBA00022771"/>
    </source>
</evidence>
<dbReference type="InterPro" id="IPR036236">
    <property type="entry name" value="Znf_C2H2_sf"/>
</dbReference>
<gene>
    <name evidence="8" type="ORF">PMAYCL1PPCAC_01053</name>
</gene>
<dbReference type="EMBL" id="BTRK01000001">
    <property type="protein sequence ID" value="GMR30858.1"/>
    <property type="molecule type" value="Genomic_DNA"/>
</dbReference>
<evidence type="ECO:0000256" key="4">
    <source>
        <dbReference type="ARBA" id="ARBA00022833"/>
    </source>
</evidence>
<evidence type="ECO:0000256" key="1">
    <source>
        <dbReference type="ARBA" id="ARBA00022723"/>
    </source>
</evidence>
<dbReference type="SMART" id="SM00355">
    <property type="entry name" value="ZnF_C2H2"/>
    <property type="match status" value="7"/>
</dbReference>
<feature type="region of interest" description="Disordered" evidence="6">
    <location>
        <begin position="136"/>
        <end position="190"/>
    </location>
</feature>
<keyword evidence="3 5" id="KW-0863">Zinc-finger</keyword>
<dbReference type="InterPro" id="IPR041661">
    <property type="entry name" value="ZN622/Rei1/Reh1_Znf-C2H2"/>
</dbReference>
<proteinExistence type="predicted"/>
<dbReference type="Gene3D" id="3.30.160.60">
    <property type="entry name" value="Classic Zinc Finger"/>
    <property type="match status" value="3"/>
</dbReference>
<sequence>MKENALELIESARIKACTLYAKDKIASPLIKTIDLVERVVNGEAHDSALEGDVQRLIDEADYTRERDANRDEPLRSLIIDICKIIGLATRVISSASSSNAQEDAPIEAFTIPTPPNKDTAVVELVIPKEEPIHDTFTAASSSNGANDELSGNDAAEGPLDQGEQYPLFSDGPGFSGTSHGRPSNDSRTRNEIKTEMDEWMMDMFVGDLLDSGEKLPNTKKSKDLKRLLEGLESAPPSSSRPKRLRYSPLERSHEERECNEDEAEEEDNAEEHNQDDEGDSRSNAVLKRGKLSKSTSGTLFNCSQCARQFPTLRGAQTHEGKCRVKGTDLRPGPYSSGHFPCAKCDKKFQTLHGLQTHEYVHKKDGLFNDGKFACPKCDRRFQTVHGLQTHDFVHNRAVNCTMCPSVVKMENIKKHMAEQHGISAPADTVKVLVADGESGTEGSKWEVQPSEEFSCMICAVKCVNQTHLDGHMRTHKIEGPYACPHCARALSSAKLRRRHIKNIHNREPYECATCSQQFAKRETLEYHLRTEENHISLMEDV</sequence>
<feature type="domain" description="C2H2-type" evidence="7">
    <location>
        <begin position="481"/>
        <end position="509"/>
    </location>
</feature>
<dbReference type="PROSITE" id="PS50157">
    <property type="entry name" value="ZINC_FINGER_C2H2_2"/>
    <property type="match status" value="5"/>
</dbReference>
<keyword evidence="2" id="KW-0677">Repeat</keyword>
<dbReference type="InterPro" id="IPR013087">
    <property type="entry name" value="Znf_C2H2_type"/>
</dbReference>
<dbReference type="AlphaFoldDB" id="A0AAN5BZB4"/>
<comment type="caution">
    <text evidence="8">The sequence shown here is derived from an EMBL/GenBank/DDBJ whole genome shotgun (WGS) entry which is preliminary data.</text>
</comment>
<dbReference type="Proteomes" id="UP001328107">
    <property type="component" value="Unassembled WGS sequence"/>
</dbReference>
<reference evidence="9" key="1">
    <citation type="submission" date="2022-10" db="EMBL/GenBank/DDBJ databases">
        <title>Genome assembly of Pristionchus species.</title>
        <authorList>
            <person name="Yoshida K."/>
            <person name="Sommer R.J."/>
        </authorList>
    </citation>
    <scope>NUCLEOTIDE SEQUENCE [LARGE SCALE GENOMIC DNA]</scope>
    <source>
        <strain evidence="9">RS5460</strain>
    </source>
</reference>
<dbReference type="GO" id="GO:0008270">
    <property type="term" value="F:zinc ion binding"/>
    <property type="evidence" value="ECO:0007669"/>
    <property type="project" value="UniProtKB-KW"/>
</dbReference>
<feature type="domain" description="C2H2-type" evidence="7">
    <location>
        <begin position="509"/>
        <end position="539"/>
    </location>
</feature>
<dbReference type="PANTHER" id="PTHR24379">
    <property type="entry name" value="KRAB AND ZINC FINGER DOMAIN-CONTAINING"/>
    <property type="match status" value="1"/>
</dbReference>
<dbReference type="PANTHER" id="PTHR24379:SF121">
    <property type="entry name" value="C2H2-TYPE DOMAIN-CONTAINING PROTEIN"/>
    <property type="match status" value="1"/>
</dbReference>
<dbReference type="PROSITE" id="PS00028">
    <property type="entry name" value="ZINC_FINGER_C2H2_1"/>
    <property type="match status" value="4"/>
</dbReference>
<dbReference type="Pfam" id="PF12756">
    <property type="entry name" value="zf-C2H2_2"/>
    <property type="match status" value="1"/>
</dbReference>
<feature type="domain" description="C2H2-type" evidence="7">
    <location>
        <begin position="372"/>
        <end position="394"/>
    </location>
</feature>
<feature type="region of interest" description="Disordered" evidence="6">
    <location>
        <begin position="229"/>
        <end position="287"/>
    </location>
</feature>
<feature type="compositionally biased region" description="Acidic residues" evidence="6">
    <location>
        <begin position="257"/>
        <end position="278"/>
    </location>
</feature>
<evidence type="ECO:0000313" key="8">
    <source>
        <dbReference type="EMBL" id="GMR30858.1"/>
    </source>
</evidence>
<evidence type="ECO:0000313" key="9">
    <source>
        <dbReference type="Proteomes" id="UP001328107"/>
    </source>
</evidence>
<organism evidence="8 9">
    <name type="scientific">Pristionchus mayeri</name>
    <dbReference type="NCBI Taxonomy" id="1317129"/>
    <lineage>
        <taxon>Eukaryota</taxon>
        <taxon>Metazoa</taxon>
        <taxon>Ecdysozoa</taxon>
        <taxon>Nematoda</taxon>
        <taxon>Chromadorea</taxon>
        <taxon>Rhabditida</taxon>
        <taxon>Rhabditina</taxon>
        <taxon>Diplogasteromorpha</taxon>
        <taxon>Diplogasteroidea</taxon>
        <taxon>Neodiplogasteridae</taxon>
        <taxon>Pristionchus</taxon>
    </lineage>
</organism>